<dbReference type="InterPro" id="IPR040079">
    <property type="entry name" value="Glutathione_S-Trfase"/>
</dbReference>
<protein>
    <submittedName>
        <fullName evidence="3">Glutathione S-transferase</fullName>
    </submittedName>
</protein>
<evidence type="ECO:0000259" key="1">
    <source>
        <dbReference type="PROSITE" id="PS50404"/>
    </source>
</evidence>
<proteinExistence type="predicted"/>
<sequence>MAAYRLHCFAQSGNAYKVALMLSACGLDWEPVLVRFFDGATRDAVWRQDVNAMGEVPVLEHEGRRLSQSGAILTYLARRTGQFAATNEDEELDILRWILFDNHKFTSYFATHRFMLSLAGKPADPAVLSFLRGRVDGALSLVDKHLSQTPFLVAGRPTIADMSIAGYMFYPQTETGYDIEAGYPHLHAWRERMAALPGWKAPYDMMPDALPAA</sequence>
<dbReference type="PROSITE" id="PS50405">
    <property type="entry name" value="GST_CTER"/>
    <property type="match status" value="1"/>
</dbReference>
<dbReference type="Pfam" id="PF13410">
    <property type="entry name" value="GST_C_2"/>
    <property type="match status" value="1"/>
</dbReference>
<dbReference type="Pfam" id="PF02798">
    <property type="entry name" value="GST_N"/>
    <property type="match status" value="1"/>
</dbReference>
<dbReference type="PANTHER" id="PTHR44051">
    <property type="entry name" value="GLUTATHIONE S-TRANSFERASE-RELATED"/>
    <property type="match status" value="1"/>
</dbReference>
<dbReference type="InterPro" id="IPR036282">
    <property type="entry name" value="Glutathione-S-Trfase_C_sf"/>
</dbReference>
<gene>
    <name evidence="3" type="ORF">C6569_08055</name>
</gene>
<dbReference type="InterPro" id="IPR010987">
    <property type="entry name" value="Glutathione-S-Trfase_C-like"/>
</dbReference>
<evidence type="ECO:0000313" key="3">
    <source>
        <dbReference type="EMBL" id="AVO47580.1"/>
    </source>
</evidence>
<dbReference type="Proteomes" id="UP000237889">
    <property type="component" value="Chromosome"/>
</dbReference>
<dbReference type="InterPro" id="IPR004045">
    <property type="entry name" value="Glutathione_S-Trfase_N"/>
</dbReference>
<dbReference type="PROSITE" id="PS50404">
    <property type="entry name" value="GST_NTER"/>
    <property type="match status" value="1"/>
</dbReference>
<dbReference type="RefSeq" id="WP_106750950.1">
    <property type="nucleotide sequence ID" value="NZ_CP027668.1"/>
</dbReference>
<dbReference type="OrthoDB" id="9810080at2"/>
<dbReference type="AlphaFoldDB" id="A0A2S0NHE4"/>
<dbReference type="CDD" id="cd03056">
    <property type="entry name" value="GST_N_4"/>
    <property type="match status" value="1"/>
</dbReference>
<dbReference type="InterPro" id="IPR036249">
    <property type="entry name" value="Thioredoxin-like_sf"/>
</dbReference>
<evidence type="ECO:0000313" key="4">
    <source>
        <dbReference type="Proteomes" id="UP000237889"/>
    </source>
</evidence>
<keyword evidence="4" id="KW-1185">Reference proteome</keyword>
<dbReference type="SUPFAM" id="SSF47616">
    <property type="entry name" value="GST C-terminal domain-like"/>
    <property type="match status" value="1"/>
</dbReference>
<dbReference type="EMBL" id="CP027668">
    <property type="protein sequence ID" value="AVO47580.1"/>
    <property type="molecule type" value="Genomic_DNA"/>
</dbReference>
<evidence type="ECO:0000259" key="2">
    <source>
        <dbReference type="PROSITE" id="PS50405"/>
    </source>
</evidence>
<dbReference type="SUPFAM" id="SSF52833">
    <property type="entry name" value="Thioredoxin-like"/>
    <property type="match status" value="1"/>
</dbReference>
<dbReference type="SFLD" id="SFLDS00019">
    <property type="entry name" value="Glutathione_Transferase_(cytos"/>
    <property type="match status" value="1"/>
</dbReference>
<dbReference type="Gene3D" id="1.20.1050.10">
    <property type="match status" value="1"/>
</dbReference>
<dbReference type="Gene3D" id="3.40.30.10">
    <property type="entry name" value="Glutaredoxin"/>
    <property type="match status" value="1"/>
</dbReference>
<organism evidence="3 4">
    <name type="scientific">Phreatobacter cathodiphilus</name>
    <dbReference type="NCBI Taxonomy" id="1868589"/>
    <lineage>
        <taxon>Bacteria</taxon>
        <taxon>Pseudomonadati</taxon>
        <taxon>Pseudomonadota</taxon>
        <taxon>Alphaproteobacteria</taxon>
        <taxon>Hyphomicrobiales</taxon>
        <taxon>Phreatobacteraceae</taxon>
        <taxon>Phreatobacter</taxon>
    </lineage>
</organism>
<feature type="domain" description="GST C-terminal" evidence="2">
    <location>
        <begin position="87"/>
        <end position="213"/>
    </location>
</feature>
<name>A0A2S0NHE4_9HYPH</name>
<accession>A0A2S0NHE4</accession>
<reference evidence="3 4" key="1">
    <citation type="submission" date="2018-03" db="EMBL/GenBank/DDBJ databases">
        <title>Genome sequencing of Phreatobacter sp.</title>
        <authorList>
            <person name="Kim S.-J."/>
            <person name="Heo J."/>
            <person name="Kwon S.-W."/>
        </authorList>
    </citation>
    <scope>NUCLEOTIDE SEQUENCE [LARGE SCALE GENOMIC DNA]</scope>
    <source>
        <strain evidence="3 4">S-12</strain>
    </source>
</reference>
<dbReference type="KEGG" id="phr:C6569_08055"/>
<dbReference type="PANTHER" id="PTHR44051:SF2">
    <property type="entry name" value="HYPOTHETICAL GLUTATHIONE S-TRANSFERASE LIKE PROTEIN"/>
    <property type="match status" value="1"/>
</dbReference>
<dbReference type="GO" id="GO:0016740">
    <property type="term" value="F:transferase activity"/>
    <property type="evidence" value="ECO:0007669"/>
    <property type="project" value="UniProtKB-KW"/>
</dbReference>
<feature type="domain" description="GST N-terminal" evidence="1">
    <location>
        <begin position="2"/>
        <end position="84"/>
    </location>
</feature>
<keyword evidence="3" id="KW-0808">Transferase</keyword>
<dbReference type="SFLD" id="SFLDG00358">
    <property type="entry name" value="Main_(cytGST)"/>
    <property type="match status" value="1"/>
</dbReference>